<protein>
    <submittedName>
        <fullName evidence="1">Uncharacterized protein</fullName>
    </submittedName>
</protein>
<name>A0A660HQG4_9EURY</name>
<keyword evidence="2" id="KW-1185">Reference proteome</keyword>
<proteinExistence type="predicted"/>
<sequence length="149" mass="16691">MRDNKPVFGGGAVSRKKAIFLNLGPNTFYPADMEIVHTEASIKNDENGKYLPAVVLVPVTCYPEELLSRARPASIALDWRCDPLEPIYYDRVVEDGSKLHVLDEAGNIIQTYNTNSSAFVAVWWETKKQESYEKIAAKYFSDSLDEGAV</sequence>
<evidence type="ECO:0000313" key="1">
    <source>
        <dbReference type="EMBL" id="AYK14497.1"/>
    </source>
</evidence>
<evidence type="ECO:0000313" key="2">
    <source>
        <dbReference type="Proteomes" id="UP000053087"/>
    </source>
</evidence>
<organism evidence="1 2">
    <name type="scientific">Methanosarcina flavescens</name>
    <dbReference type="NCBI Taxonomy" id="1715806"/>
    <lineage>
        <taxon>Archaea</taxon>
        <taxon>Methanobacteriati</taxon>
        <taxon>Methanobacteriota</taxon>
        <taxon>Stenosarchaea group</taxon>
        <taxon>Methanomicrobia</taxon>
        <taxon>Methanosarcinales</taxon>
        <taxon>Methanosarcinaceae</taxon>
        <taxon>Methanosarcina</taxon>
    </lineage>
</organism>
<gene>
    <name evidence="1" type="ORF">AOB57_004200</name>
</gene>
<reference evidence="1 2" key="1">
    <citation type="journal article" date="2016" name="Int. J. Syst. Evol. Microbiol.">
        <title>Methanosarcina flavescens sp. nov., a methanogenic archaeon isolated from a full-scale anaerobic digester.</title>
        <authorList>
            <person name="Kern T."/>
            <person name="Fischer M.A."/>
            <person name="Deppenmeier U."/>
            <person name="Schmitz R.A."/>
            <person name="Rother M."/>
        </authorList>
    </citation>
    <scope>NUCLEOTIDE SEQUENCE [LARGE SCALE GENOMIC DNA]</scope>
    <source>
        <strain evidence="1 2">E03.2</strain>
    </source>
</reference>
<dbReference type="Proteomes" id="UP000053087">
    <property type="component" value="Chromosome"/>
</dbReference>
<dbReference type="AlphaFoldDB" id="A0A660HQG4"/>
<accession>A0A660HQG4</accession>
<dbReference type="KEGG" id="mfz:AOB57_004200"/>
<dbReference type="EMBL" id="CP032683">
    <property type="protein sequence ID" value="AYK14497.1"/>
    <property type="molecule type" value="Genomic_DNA"/>
</dbReference>